<dbReference type="FunCoup" id="A0A2K1JY36">
    <property type="interactions" value="1276"/>
</dbReference>
<accession>A0A2K1JY36</accession>
<feature type="transmembrane region" description="Helical" evidence="6">
    <location>
        <begin position="695"/>
        <end position="713"/>
    </location>
</feature>
<dbReference type="GO" id="GO:0042910">
    <property type="term" value="F:xenobiotic transmembrane transporter activity"/>
    <property type="evidence" value="ECO:0007669"/>
    <property type="project" value="InterPro"/>
</dbReference>
<comment type="similarity">
    <text evidence="2 6">Belongs to the multi antimicrobial extrusion (MATE) (TC 2.A.66.1) family.</text>
</comment>
<reference evidence="7 9" key="1">
    <citation type="journal article" date="2008" name="Science">
        <title>The Physcomitrella genome reveals evolutionary insights into the conquest of land by plants.</title>
        <authorList>
            <person name="Rensing S."/>
            <person name="Lang D."/>
            <person name="Zimmer A."/>
            <person name="Terry A."/>
            <person name="Salamov A."/>
            <person name="Shapiro H."/>
            <person name="Nishiyama T."/>
            <person name="Perroud P.-F."/>
            <person name="Lindquist E."/>
            <person name="Kamisugi Y."/>
            <person name="Tanahashi T."/>
            <person name="Sakakibara K."/>
            <person name="Fujita T."/>
            <person name="Oishi K."/>
            <person name="Shin-I T."/>
            <person name="Kuroki Y."/>
            <person name="Toyoda A."/>
            <person name="Suzuki Y."/>
            <person name="Hashimoto A."/>
            <person name="Yamaguchi K."/>
            <person name="Sugano A."/>
            <person name="Kohara Y."/>
            <person name="Fujiyama A."/>
            <person name="Anterola A."/>
            <person name="Aoki S."/>
            <person name="Ashton N."/>
            <person name="Barbazuk W.B."/>
            <person name="Barker E."/>
            <person name="Bennetzen J."/>
            <person name="Bezanilla M."/>
            <person name="Blankenship R."/>
            <person name="Cho S.H."/>
            <person name="Dutcher S."/>
            <person name="Estelle M."/>
            <person name="Fawcett J.A."/>
            <person name="Gundlach H."/>
            <person name="Hanada K."/>
            <person name="Heyl A."/>
            <person name="Hicks K.A."/>
            <person name="Hugh J."/>
            <person name="Lohr M."/>
            <person name="Mayer K."/>
            <person name="Melkozernov A."/>
            <person name="Murata T."/>
            <person name="Nelson D."/>
            <person name="Pils B."/>
            <person name="Prigge M."/>
            <person name="Reiss B."/>
            <person name="Renner T."/>
            <person name="Rombauts S."/>
            <person name="Rushton P."/>
            <person name="Sanderfoot A."/>
            <person name="Schween G."/>
            <person name="Shiu S.-H."/>
            <person name="Stueber K."/>
            <person name="Theodoulou F.L."/>
            <person name="Tu H."/>
            <person name="Van de Peer Y."/>
            <person name="Verrier P.J."/>
            <person name="Waters E."/>
            <person name="Wood A."/>
            <person name="Yang L."/>
            <person name="Cove D."/>
            <person name="Cuming A."/>
            <person name="Hasebe M."/>
            <person name="Lucas S."/>
            <person name="Mishler D.B."/>
            <person name="Reski R."/>
            <person name="Grigoriev I."/>
            <person name="Quatrano R.S."/>
            <person name="Boore J.L."/>
        </authorList>
    </citation>
    <scope>NUCLEOTIDE SEQUENCE [LARGE SCALE GENOMIC DNA]</scope>
    <source>
        <strain evidence="8 9">cv. Gransden 2004</strain>
    </source>
</reference>
<feature type="transmembrane region" description="Helical" evidence="6">
    <location>
        <begin position="477"/>
        <end position="499"/>
    </location>
</feature>
<reference evidence="7 9" key="2">
    <citation type="journal article" date="2018" name="Plant J.">
        <title>The Physcomitrella patens chromosome-scale assembly reveals moss genome structure and evolution.</title>
        <authorList>
            <person name="Lang D."/>
            <person name="Ullrich K.K."/>
            <person name="Murat F."/>
            <person name="Fuchs J."/>
            <person name="Jenkins J."/>
            <person name="Haas F.B."/>
            <person name="Piednoel M."/>
            <person name="Gundlach H."/>
            <person name="Van Bel M."/>
            <person name="Meyberg R."/>
            <person name="Vives C."/>
            <person name="Morata J."/>
            <person name="Symeonidi A."/>
            <person name="Hiss M."/>
            <person name="Muchero W."/>
            <person name="Kamisugi Y."/>
            <person name="Saleh O."/>
            <person name="Blanc G."/>
            <person name="Decker E.L."/>
            <person name="van Gessel N."/>
            <person name="Grimwood J."/>
            <person name="Hayes R.D."/>
            <person name="Graham S.W."/>
            <person name="Gunter L.E."/>
            <person name="McDaniel S.F."/>
            <person name="Hoernstein S.N.W."/>
            <person name="Larsson A."/>
            <person name="Li F.W."/>
            <person name="Perroud P.F."/>
            <person name="Phillips J."/>
            <person name="Ranjan P."/>
            <person name="Rokshar D.S."/>
            <person name="Rothfels C.J."/>
            <person name="Schneider L."/>
            <person name="Shu S."/>
            <person name="Stevenson D.W."/>
            <person name="Thummler F."/>
            <person name="Tillich M."/>
            <person name="Villarreal Aguilar J.C."/>
            <person name="Widiez T."/>
            <person name="Wong G.K."/>
            <person name="Wymore A."/>
            <person name="Zhang Y."/>
            <person name="Zimmer A.D."/>
            <person name="Quatrano R.S."/>
            <person name="Mayer K.F.X."/>
            <person name="Goodstein D."/>
            <person name="Casacuberta J.M."/>
            <person name="Vandepoele K."/>
            <person name="Reski R."/>
            <person name="Cuming A.C."/>
            <person name="Tuskan G.A."/>
            <person name="Maumus F."/>
            <person name="Salse J."/>
            <person name="Schmutz J."/>
            <person name="Rensing S.A."/>
        </authorList>
    </citation>
    <scope>NUCLEOTIDE SEQUENCE [LARGE SCALE GENOMIC DNA]</scope>
    <source>
        <strain evidence="8 9">cv. Gransden 2004</strain>
    </source>
</reference>
<dbReference type="KEGG" id="ppp:112287775"/>
<evidence type="ECO:0000256" key="4">
    <source>
        <dbReference type="ARBA" id="ARBA00022989"/>
    </source>
</evidence>
<feature type="transmembrane region" description="Helical" evidence="6">
    <location>
        <begin position="627"/>
        <end position="648"/>
    </location>
</feature>
<dbReference type="InterPro" id="IPR002528">
    <property type="entry name" value="MATE_fam"/>
</dbReference>
<evidence type="ECO:0000256" key="2">
    <source>
        <dbReference type="ARBA" id="ARBA00010199"/>
    </source>
</evidence>
<feature type="transmembrane region" description="Helical" evidence="6">
    <location>
        <begin position="325"/>
        <end position="344"/>
    </location>
</feature>
<dbReference type="Proteomes" id="UP000006727">
    <property type="component" value="Chromosome 10"/>
</dbReference>
<dbReference type="GeneID" id="112287775"/>
<dbReference type="Gramene" id="Pp3c10_7340V3.1">
    <property type="protein sequence ID" value="Pp3c10_7340V3.1"/>
    <property type="gene ID" value="Pp3c10_7340"/>
</dbReference>
<dbReference type="GO" id="GO:0022857">
    <property type="term" value="F:transmembrane transporter activity"/>
    <property type="evidence" value="ECO:0000318"/>
    <property type="project" value="GO_Central"/>
</dbReference>
<evidence type="ECO:0000313" key="8">
    <source>
        <dbReference type="EnsemblPlants" id="Pp3c10_7340V3.1"/>
    </source>
</evidence>
<feature type="transmembrane region" description="Helical" evidence="6">
    <location>
        <begin position="560"/>
        <end position="580"/>
    </location>
</feature>
<dbReference type="OrthoDB" id="423427at2759"/>
<dbReference type="InterPro" id="IPR044644">
    <property type="entry name" value="DinF-like"/>
</dbReference>
<dbReference type="GO" id="GO:0016020">
    <property type="term" value="C:membrane"/>
    <property type="evidence" value="ECO:0007669"/>
    <property type="project" value="UniProtKB-SubCell"/>
</dbReference>
<name>A0A2K1JY36_PHYPA</name>
<dbReference type="RefSeq" id="XP_024386924.1">
    <property type="nucleotide sequence ID" value="XM_024531156.2"/>
</dbReference>
<feature type="transmembrane region" description="Helical" evidence="6">
    <location>
        <begin position="364"/>
        <end position="386"/>
    </location>
</feature>
<dbReference type="EnsemblPlants" id="Pp3c10_7340V3.4">
    <property type="protein sequence ID" value="Pp3c10_7340V3.4"/>
    <property type="gene ID" value="Pp3c10_7340"/>
</dbReference>
<dbReference type="EnsemblPlants" id="Pp3c10_7340V3.2">
    <property type="protein sequence ID" value="Pp3c10_7340V3.2"/>
    <property type="gene ID" value="Pp3c10_7340"/>
</dbReference>
<proteinExistence type="inferred from homology"/>
<dbReference type="NCBIfam" id="TIGR00797">
    <property type="entry name" value="matE"/>
    <property type="match status" value="1"/>
</dbReference>
<feature type="transmembrane region" description="Helical" evidence="6">
    <location>
        <begin position="668"/>
        <end position="688"/>
    </location>
</feature>
<dbReference type="PANTHER" id="PTHR42893">
    <property type="entry name" value="PROTEIN DETOXIFICATION 44, CHLOROPLASTIC-RELATED"/>
    <property type="match status" value="1"/>
</dbReference>
<evidence type="ECO:0000256" key="6">
    <source>
        <dbReference type="RuleBase" id="RU004914"/>
    </source>
</evidence>
<dbReference type="GO" id="GO:0015297">
    <property type="term" value="F:antiporter activity"/>
    <property type="evidence" value="ECO:0007669"/>
    <property type="project" value="InterPro"/>
</dbReference>
<dbReference type="EnsemblPlants" id="Pp3c10_7340V3.1">
    <property type="protein sequence ID" value="Pp3c10_7340V3.1"/>
    <property type="gene ID" value="Pp3c10_7340"/>
</dbReference>
<evidence type="ECO:0000256" key="1">
    <source>
        <dbReference type="ARBA" id="ARBA00004141"/>
    </source>
</evidence>
<dbReference type="Gramene" id="Pp3c10_7340V3.3">
    <property type="protein sequence ID" value="Pp3c10_7340V3.3"/>
    <property type="gene ID" value="Pp3c10_7340"/>
</dbReference>
<dbReference type="AlphaFoldDB" id="A0A2K1JY36"/>
<evidence type="ECO:0000256" key="5">
    <source>
        <dbReference type="ARBA" id="ARBA00023136"/>
    </source>
</evidence>
<keyword evidence="4 6" id="KW-1133">Transmembrane helix</keyword>
<dbReference type="STRING" id="3218.A0A2K1JY36"/>
<feature type="transmembrane region" description="Helical" evidence="6">
    <location>
        <begin position="719"/>
        <end position="741"/>
    </location>
</feature>
<dbReference type="PaxDb" id="3218-PP1S58_35V6.1"/>
<dbReference type="Pfam" id="PF01554">
    <property type="entry name" value="MatE"/>
    <property type="match status" value="1"/>
</dbReference>
<organism evidence="7">
    <name type="scientific">Physcomitrium patens</name>
    <name type="common">Spreading-leaved earth moss</name>
    <name type="synonym">Physcomitrella patens</name>
    <dbReference type="NCBI Taxonomy" id="3218"/>
    <lineage>
        <taxon>Eukaryota</taxon>
        <taxon>Viridiplantae</taxon>
        <taxon>Streptophyta</taxon>
        <taxon>Embryophyta</taxon>
        <taxon>Bryophyta</taxon>
        <taxon>Bryophytina</taxon>
        <taxon>Bryopsida</taxon>
        <taxon>Funariidae</taxon>
        <taxon>Funariales</taxon>
        <taxon>Funariaceae</taxon>
        <taxon>Physcomitrium</taxon>
    </lineage>
</organism>
<keyword evidence="3 6" id="KW-0812">Transmembrane</keyword>
<reference evidence="8" key="3">
    <citation type="submission" date="2020-12" db="UniProtKB">
        <authorList>
            <consortium name="EnsemblPlants"/>
        </authorList>
    </citation>
    <scope>IDENTIFICATION</scope>
</reference>
<gene>
    <name evidence="8" type="primary">LOC112287775</name>
    <name evidence="7" type="ORF">PHYPA_013548</name>
</gene>
<dbReference type="Gramene" id="Pp3c10_7340V3.4">
    <property type="protein sequence ID" value="Pp3c10_7340V3.4"/>
    <property type="gene ID" value="Pp3c10_7340"/>
</dbReference>
<feature type="transmembrane region" description="Helical" evidence="6">
    <location>
        <begin position="406"/>
        <end position="432"/>
    </location>
</feature>
<dbReference type="CDD" id="cd13136">
    <property type="entry name" value="MATE_DinF_like"/>
    <property type="match status" value="1"/>
</dbReference>
<sequence length="760" mass="81853">MLGAGRKNPQAVGLAGVGSQVQHRFLRKDSSSKPLYGFLRLCQYHDDFSTGRVSVSNNPRLAQANLRRRPQGRNLTSSLRESRIACSSESNYTNVFSDVPIEVVKCLEEAENQSLKAVQGGESQPKKHETSTLEAGTIVSSVSTALEGIWTEEDTKNDQLCSMEPEVLMAAAAKVAEALEKEEEDQPGQMYFHMLEPASPVAAPVMIRDFSETIESSDDEEEVVGFMTHVEEKEYIAPPEPSVLEEGSINAAVDVKQPEVVIPEEEEHLLEPGAVASALMVKEVADALKTVEGDKLLAPVHEKESDNVAVQDPEEKSLMEQLKEIIVFAGPALGIWLSGPIMGIIDTSVIGNSSSLELAALGPGTVLCDQVCYIFMFLSVATSNLIATSLAQKNKEEAKHHLSRMLFLALAFGMGLLVATEVFVTQLLQAFVGAQNYDLIPAAKVYVQIRALAWPAVLVSLVAQSASLGMMDSKTPLKVLVIGSMCNLVGDIALCSFLGYGIAGAAWATIASQYVAGILMALSLSNKGYSPFDIKAPSLKELVDVAKLTAPLLLSMISKVAFYTLVTFLATSLGAVTIAAHQVMVGIYGLCAVWGEPLAQTAQSFMPRLMYGSQKNLKQARKLLKQLMTIGLVVGTVVGLIAVSIPWICPQVFTKDTAIISQMRGITIPFIVSTISCPPTLSLEGTLLAGRDFRFLSLSMTSCFIGGTIMLLAAKSLGFGLLGSWWTLASFQWARFIFAYIRLKSAKSILSDNSPLQVAA</sequence>
<dbReference type="Gramene" id="Pp3c10_7340V3.2">
    <property type="protein sequence ID" value="Pp3c10_7340V3.2"/>
    <property type="gene ID" value="Pp3c10_7340"/>
</dbReference>
<evidence type="ECO:0000313" key="7">
    <source>
        <dbReference type="EMBL" id="PNR46429.1"/>
    </source>
</evidence>
<evidence type="ECO:0000256" key="3">
    <source>
        <dbReference type="ARBA" id="ARBA00022692"/>
    </source>
</evidence>
<comment type="subcellular location">
    <subcellularLocation>
        <location evidence="1">Membrane</location>
        <topology evidence="1">Multi-pass membrane protein</topology>
    </subcellularLocation>
</comment>
<protein>
    <recommendedName>
        <fullName evidence="6">Protein DETOXIFICATION</fullName>
    </recommendedName>
    <alternativeName>
        <fullName evidence="6">Multidrug and toxic compound extrusion protein</fullName>
    </alternativeName>
</protein>
<keyword evidence="9" id="KW-1185">Reference proteome</keyword>
<keyword evidence="5 6" id="KW-0472">Membrane</keyword>
<dbReference type="PANTHER" id="PTHR42893:SF9">
    <property type="entry name" value="PROTEIN DETOXIFICATION 46, CHLOROPLASTIC"/>
    <property type="match status" value="1"/>
</dbReference>
<dbReference type="EMBL" id="ABEU02000010">
    <property type="protein sequence ID" value="PNR46429.1"/>
    <property type="molecule type" value="Genomic_DNA"/>
</dbReference>
<evidence type="ECO:0000313" key="9">
    <source>
        <dbReference type="Proteomes" id="UP000006727"/>
    </source>
</evidence>
<dbReference type="EnsemblPlants" id="Pp3c10_7340V3.3">
    <property type="protein sequence ID" value="Pp3c10_7340V3.3"/>
    <property type="gene ID" value="Pp3c10_7340"/>
</dbReference>
<feature type="transmembrane region" description="Helical" evidence="6">
    <location>
        <begin position="452"/>
        <end position="470"/>
    </location>
</feature>